<name>A0ABT1C1D2_9HYPH</name>
<feature type="transmembrane region" description="Helical" evidence="1">
    <location>
        <begin position="29"/>
        <end position="47"/>
    </location>
</feature>
<keyword evidence="1" id="KW-0472">Membrane</keyword>
<feature type="transmembrane region" description="Helical" evidence="1">
    <location>
        <begin position="53"/>
        <end position="76"/>
    </location>
</feature>
<dbReference type="RefSeq" id="WP_252815445.1">
    <property type="nucleotide sequence ID" value="NZ_JAMXQS010000001.1"/>
</dbReference>
<accession>A0ABT1C1D2</accession>
<reference evidence="2 3" key="1">
    <citation type="submission" date="2022-06" db="EMBL/GenBank/DDBJ databases">
        <title>Mesorhizobium sp. strain RP14 Genome sequencing and assembly.</title>
        <authorList>
            <person name="Kim I."/>
        </authorList>
    </citation>
    <scope>NUCLEOTIDE SEQUENCE [LARGE SCALE GENOMIC DNA]</scope>
    <source>
        <strain evidence="3">RP14(2022)</strain>
    </source>
</reference>
<keyword evidence="1" id="KW-0812">Transmembrane</keyword>
<evidence type="ECO:0000313" key="2">
    <source>
        <dbReference type="EMBL" id="MCO6048577.1"/>
    </source>
</evidence>
<feature type="transmembrane region" description="Helical" evidence="1">
    <location>
        <begin position="88"/>
        <end position="109"/>
    </location>
</feature>
<dbReference type="EMBL" id="JAMXQS010000001">
    <property type="protein sequence ID" value="MCO6048577.1"/>
    <property type="molecule type" value="Genomic_DNA"/>
</dbReference>
<organism evidence="2 3">
    <name type="scientific">Mesorhizobium liriopis</name>
    <dbReference type="NCBI Taxonomy" id="2953882"/>
    <lineage>
        <taxon>Bacteria</taxon>
        <taxon>Pseudomonadati</taxon>
        <taxon>Pseudomonadota</taxon>
        <taxon>Alphaproteobacteria</taxon>
        <taxon>Hyphomicrobiales</taxon>
        <taxon>Phyllobacteriaceae</taxon>
        <taxon>Mesorhizobium</taxon>
    </lineage>
</organism>
<proteinExistence type="predicted"/>
<dbReference type="Proteomes" id="UP001205906">
    <property type="component" value="Unassembled WGS sequence"/>
</dbReference>
<comment type="caution">
    <text evidence="2">The sequence shown here is derived from an EMBL/GenBank/DDBJ whole genome shotgun (WGS) entry which is preliminary data.</text>
</comment>
<sequence>MTTRSAIARDRDLPRPVKHSVSAGIARRLAWFAGLVLVVSGALHRFGFLLTEAFANVLAVVAGMAIAALLLALFAWRRVWVKGVRGAGDVAHAVIVSLLVLLPFGWAAAEAMTHPMLSDITTDLDDPPALASRAALPEAVKSEQPEAYPEVVGHRYPLPVERLSELVRTMMEERGWVPIEQIDATDGITMRGLAHTLVLGFPSDVVIRITDEGETSYVDMRSRSRFGRADLGDNAARIAEFLADLDTRAASVTAVPTVED</sequence>
<dbReference type="InterPro" id="IPR010865">
    <property type="entry name" value="DUF1499"/>
</dbReference>
<keyword evidence="1" id="KW-1133">Transmembrane helix</keyword>
<gene>
    <name evidence="2" type="ORF">NGM99_02075</name>
</gene>
<protein>
    <submittedName>
        <fullName evidence="2">DUF1499 domain-containing protein</fullName>
    </submittedName>
</protein>
<keyword evidence="3" id="KW-1185">Reference proteome</keyword>
<evidence type="ECO:0000313" key="3">
    <source>
        <dbReference type="Proteomes" id="UP001205906"/>
    </source>
</evidence>
<evidence type="ECO:0000256" key="1">
    <source>
        <dbReference type="SAM" id="Phobius"/>
    </source>
</evidence>
<dbReference type="Pfam" id="PF07386">
    <property type="entry name" value="DUF1499"/>
    <property type="match status" value="1"/>
</dbReference>